<evidence type="ECO:0000313" key="4">
    <source>
        <dbReference type="Proteomes" id="UP000093861"/>
    </source>
</evidence>
<name>A0A1A2RMC6_9MYCO</name>
<proteinExistence type="predicted"/>
<dbReference type="Proteomes" id="UP000093861">
    <property type="component" value="Unassembled WGS sequence"/>
</dbReference>
<sequence length="112" mass="11982">MSVTSMRSWPAVVLAAVAPFLVALPPATAVAEGSDEFYLDILNGLPPYSQFGKQTLLDVGHQVCDEIYRGASEDKATDMVQSRLGISNNNAYRVVAAAELGYGCFSLKVHGM</sequence>
<comment type="caution">
    <text evidence="3">The sequence shown here is derived from an EMBL/GenBank/DDBJ whole genome shotgun (WGS) entry which is preliminary data.</text>
</comment>
<keyword evidence="1" id="KW-0732">Signal</keyword>
<evidence type="ECO:0000256" key="1">
    <source>
        <dbReference type="SAM" id="SignalP"/>
    </source>
</evidence>
<dbReference type="EMBL" id="LZJS01000167">
    <property type="protein sequence ID" value="OBH52697.1"/>
    <property type="molecule type" value="Genomic_DNA"/>
</dbReference>
<gene>
    <name evidence="3" type="ORF">A5685_14770</name>
</gene>
<protein>
    <recommendedName>
        <fullName evidence="2">DUF732 domain-containing protein</fullName>
    </recommendedName>
</protein>
<reference evidence="3 4" key="1">
    <citation type="submission" date="2016-06" db="EMBL/GenBank/DDBJ databases">
        <authorList>
            <person name="Kjaerup R.B."/>
            <person name="Dalgaard T.S."/>
            <person name="Juul-Madsen H.R."/>
        </authorList>
    </citation>
    <scope>NUCLEOTIDE SEQUENCE [LARGE SCALE GENOMIC DNA]</scope>
    <source>
        <strain evidence="3 4">E2464</strain>
    </source>
</reference>
<feature type="signal peptide" evidence="1">
    <location>
        <begin position="1"/>
        <end position="31"/>
    </location>
</feature>
<evidence type="ECO:0000259" key="2">
    <source>
        <dbReference type="Pfam" id="PF05305"/>
    </source>
</evidence>
<evidence type="ECO:0000313" key="3">
    <source>
        <dbReference type="EMBL" id="OBH52697.1"/>
    </source>
</evidence>
<dbReference type="Pfam" id="PF05305">
    <property type="entry name" value="DUF732"/>
    <property type="match status" value="1"/>
</dbReference>
<feature type="domain" description="DUF732" evidence="2">
    <location>
        <begin position="43"/>
        <end position="98"/>
    </location>
</feature>
<dbReference type="AlphaFoldDB" id="A0A1A2RMC6"/>
<organism evidence="3 4">
    <name type="scientific">Mycobacterium colombiense</name>
    <dbReference type="NCBI Taxonomy" id="339268"/>
    <lineage>
        <taxon>Bacteria</taxon>
        <taxon>Bacillati</taxon>
        <taxon>Actinomycetota</taxon>
        <taxon>Actinomycetes</taxon>
        <taxon>Mycobacteriales</taxon>
        <taxon>Mycobacteriaceae</taxon>
        <taxon>Mycobacterium</taxon>
        <taxon>Mycobacterium avium complex (MAC)</taxon>
    </lineage>
</organism>
<dbReference type="RefSeq" id="WP_064954511.1">
    <property type="nucleotide sequence ID" value="NZ_LZJS01000167.1"/>
</dbReference>
<feature type="chain" id="PRO_5008314648" description="DUF732 domain-containing protein" evidence="1">
    <location>
        <begin position="32"/>
        <end position="112"/>
    </location>
</feature>
<dbReference type="InterPro" id="IPR007969">
    <property type="entry name" value="DUF732"/>
</dbReference>
<accession>A0A1A2RMC6</accession>